<organism evidence="8 9">
    <name type="scientific">Klebsiella michiganensis (strain ATCC 8724 / DSM 4798 / JCM 20051 / NBRC 3318 / NRRL B-199 / KCTC 1686 / BUCSAV 143 / CCM 1901)</name>
    <dbReference type="NCBI Taxonomy" id="1006551"/>
    <lineage>
        <taxon>Bacteria</taxon>
        <taxon>Pseudomonadati</taxon>
        <taxon>Pseudomonadota</taxon>
        <taxon>Gammaproteobacteria</taxon>
        <taxon>Enterobacterales</taxon>
        <taxon>Enterobacteriaceae</taxon>
        <taxon>Klebsiella/Raoultella group</taxon>
        <taxon>Klebsiella</taxon>
    </lineage>
</organism>
<proteinExistence type="predicted"/>
<name>A0A0H3H8W9_KLEM8</name>
<keyword evidence="2" id="KW-0238">DNA-binding</keyword>
<dbReference type="PANTHER" id="PTHR30136:SF24">
    <property type="entry name" value="HTH-TYPE TRANSCRIPTIONAL REPRESSOR ALLR"/>
    <property type="match status" value="1"/>
</dbReference>
<evidence type="ECO:0000256" key="3">
    <source>
        <dbReference type="ARBA" id="ARBA00023163"/>
    </source>
</evidence>
<feature type="domain" description="IclR-ED" evidence="7">
    <location>
        <begin position="67"/>
        <end position="248"/>
    </location>
</feature>
<dbReference type="AlphaFoldDB" id="A0A0H3H8W9"/>
<protein>
    <recommendedName>
        <fullName evidence="4">HTH-type transcriptional repressor AllR</fullName>
    </recommendedName>
    <alternativeName>
        <fullName evidence="5">Negative regulator of allantoin and glyoxylate utilization operons</fullName>
    </alternativeName>
</protein>
<dbReference type="Gene3D" id="3.30.450.40">
    <property type="match status" value="1"/>
</dbReference>
<dbReference type="Pfam" id="PF09339">
    <property type="entry name" value="HTH_IclR"/>
    <property type="match status" value="1"/>
</dbReference>
<evidence type="ECO:0000259" key="7">
    <source>
        <dbReference type="PROSITE" id="PS51078"/>
    </source>
</evidence>
<keyword evidence="1" id="KW-0805">Transcription regulation</keyword>
<reference evidence="8 9" key="1">
    <citation type="journal article" date="2012" name="J. Bacteriol.">
        <title>Complete genome sequence of Klebsiella oxytoca KCTC 1686, used in production of 2,3-butanediol.</title>
        <authorList>
            <person name="Shin S.H."/>
            <person name="Kim S."/>
            <person name="Kim J.Y."/>
            <person name="Lee S."/>
            <person name="Um Y."/>
            <person name="Oh M.K."/>
            <person name="Kim Y.R."/>
            <person name="Lee J."/>
            <person name="Yang K.S."/>
        </authorList>
    </citation>
    <scope>NUCLEOTIDE SEQUENCE [LARGE SCALE GENOMIC DNA]</scope>
    <source>
        <strain evidence="9">ATCC 8724 / DSM 4798 / JCM 20051 / NBRC 3318 / NRRL B-199 / KCTC 1686</strain>
    </source>
</reference>
<dbReference type="InterPro" id="IPR050707">
    <property type="entry name" value="HTH_MetabolicPath_Reg"/>
</dbReference>
<dbReference type="PROSITE" id="PS51078">
    <property type="entry name" value="ICLR_ED"/>
    <property type="match status" value="1"/>
</dbReference>
<dbReference type="SUPFAM" id="SSF55781">
    <property type="entry name" value="GAF domain-like"/>
    <property type="match status" value="1"/>
</dbReference>
<dbReference type="Gene3D" id="1.10.10.10">
    <property type="entry name" value="Winged helix-like DNA-binding domain superfamily/Winged helix DNA-binding domain"/>
    <property type="match status" value="1"/>
</dbReference>
<dbReference type="InterPro" id="IPR036388">
    <property type="entry name" value="WH-like_DNA-bd_sf"/>
</dbReference>
<dbReference type="PATRIC" id="fig|1006551.4.peg.962"/>
<dbReference type="SMART" id="SM00346">
    <property type="entry name" value="HTH_ICLR"/>
    <property type="match status" value="1"/>
</dbReference>
<dbReference type="EMBL" id="CP003218">
    <property type="protein sequence ID" value="AEX02700.1"/>
    <property type="molecule type" value="Genomic_DNA"/>
</dbReference>
<keyword evidence="3" id="KW-0804">Transcription</keyword>
<dbReference type="InterPro" id="IPR014757">
    <property type="entry name" value="Tscrpt_reg_IclR_C"/>
</dbReference>
<dbReference type="HOGENOM" id="CLU_062618_6_3_6"/>
<dbReference type="InterPro" id="IPR036390">
    <property type="entry name" value="WH_DNA-bd_sf"/>
</dbReference>
<dbReference type="RefSeq" id="WP_014227084.1">
    <property type="nucleotide sequence ID" value="NC_016612.1"/>
</dbReference>
<evidence type="ECO:0000313" key="9">
    <source>
        <dbReference type="Proteomes" id="UP000007843"/>
    </source>
</evidence>
<gene>
    <name evidence="8" type="ordered locus">KOX_04815</name>
</gene>
<evidence type="ECO:0000259" key="6">
    <source>
        <dbReference type="PROSITE" id="PS51077"/>
    </source>
</evidence>
<feature type="domain" description="HTH iclR-type" evidence="6">
    <location>
        <begin position="5"/>
        <end position="66"/>
    </location>
</feature>
<evidence type="ECO:0000256" key="4">
    <source>
        <dbReference type="ARBA" id="ARBA00040379"/>
    </source>
</evidence>
<sequence length="255" mass="28411">MKTLHKPTERVLLILETLANADGMTLSELSLKTDISKGTIFPILKSLQYRKYISHDDRNGIYTLGISCAVLASSTVEKEFWLKTINSEMHAVVNECNEVCQLGILDDAWVLYVDKVQGDQTVQLVSKVGTRLPAICSALGKALLHKHRDEEILELYPQGFPSVTARSVTNMAQLRQQLEWVAANGYAMDDREINDDTICFAVPLLQKGIILAAISVSLPSFRASDEKTQQVIHALKEAKGRIESVLNKLPDIKNY</sequence>
<evidence type="ECO:0000313" key="8">
    <source>
        <dbReference type="EMBL" id="AEX02700.1"/>
    </source>
</evidence>
<dbReference type="PANTHER" id="PTHR30136">
    <property type="entry name" value="HELIX-TURN-HELIX TRANSCRIPTIONAL REGULATOR, ICLR FAMILY"/>
    <property type="match status" value="1"/>
</dbReference>
<dbReference type="Proteomes" id="UP000007843">
    <property type="component" value="Chromosome"/>
</dbReference>
<dbReference type="SUPFAM" id="SSF46785">
    <property type="entry name" value="Winged helix' DNA-binding domain"/>
    <property type="match status" value="1"/>
</dbReference>
<accession>A0A0H3H8W9</accession>
<dbReference type="Pfam" id="PF01614">
    <property type="entry name" value="IclR_C"/>
    <property type="match status" value="1"/>
</dbReference>
<dbReference type="KEGG" id="kox:KOX_04815"/>
<evidence type="ECO:0000256" key="1">
    <source>
        <dbReference type="ARBA" id="ARBA00023015"/>
    </source>
</evidence>
<evidence type="ECO:0000256" key="5">
    <source>
        <dbReference type="ARBA" id="ARBA00042627"/>
    </source>
</evidence>
<dbReference type="InterPro" id="IPR005471">
    <property type="entry name" value="Tscrpt_reg_IclR_N"/>
</dbReference>
<dbReference type="PROSITE" id="PS51077">
    <property type="entry name" value="HTH_ICLR"/>
    <property type="match status" value="1"/>
</dbReference>
<dbReference type="GO" id="GO:0045892">
    <property type="term" value="P:negative regulation of DNA-templated transcription"/>
    <property type="evidence" value="ECO:0007669"/>
    <property type="project" value="TreeGrafter"/>
</dbReference>
<dbReference type="GO" id="GO:0003677">
    <property type="term" value="F:DNA binding"/>
    <property type="evidence" value="ECO:0007669"/>
    <property type="project" value="UniProtKB-KW"/>
</dbReference>
<dbReference type="InterPro" id="IPR029016">
    <property type="entry name" value="GAF-like_dom_sf"/>
</dbReference>
<dbReference type="GO" id="GO:0003700">
    <property type="term" value="F:DNA-binding transcription factor activity"/>
    <property type="evidence" value="ECO:0007669"/>
    <property type="project" value="TreeGrafter"/>
</dbReference>
<evidence type="ECO:0000256" key="2">
    <source>
        <dbReference type="ARBA" id="ARBA00023125"/>
    </source>
</evidence>